<evidence type="ECO:0000313" key="3">
    <source>
        <dbReference type="Proteomes" id="UP001626550"/>
    </source>
</evidence>
<proteinExistence type="predicted"/>
<organism evidence="2 3">
    <name type="scientific">Cichlidogyrus casuarinus</name>
    <dbReference type="NCBI Taxonomy" id="1844966"/>
    <lineage>
        <taxon>Eukaryota</taxon>
        <taxon>Metazoa</taxon>
        <taxon>Spiralia</taxon>
        <taxon>Lophotrochozoa</taxon>
        <taxon>Platyhelminthes</taxon>
        <taxon>Monogenea</taxon>
        <taxon>Monopisthocotylea</taxon>
        <taxon>Dactylogyridea</taxon>
        <taxon>Ancyrocephalidae</taxon>
        <taxon>Cichlidogyrus</taxon>
    </lineage>
</organism>
<dbReference type="EMBL" id="JBJKFK010000589">
    <property type="protein sequence ID" value="KAL3316161.1"/>
    <property type="molecule type" value="Genomic_DNA"/>
</dbReference>
<gene>
    <name evidence="2" type="ORF">Ciccas_005200</name>
</gene>
<feature type="compositionally biased region" description="Basic and acidic residues" evidence="1">
    <location>
        <begin position="551"/>
        <end position="561"/>
    </location>
</feature>
<feature type="region of interest" description="Disordered" evidence="1">
    <location>
        <begin position="431"/>
        <end position="455"/>
    </location>
</feature>
<protein>
    <submittedName>
        <fullName evidence="2">Uncharacterized protein</fullName>
    </submittedName>
</protein>
<accession>A0ABD2QCX2</accession>
<keyword evidence="3" id="KW-1185">Reference proteome</keyword>
<feature type="non-terminal residue" evidence="2">
    <location>
        <position position="661"/>
    </location>
</feature>
<dbReference type="AlphaFoldDB" id="A0ABD2QCX2"/>
<dbReference type="Proteomes" id="UP001626550">
    <property type="component" value="Unassembled WGS sequence"/>
</dbReference>
<name>A0ABD2QCX2_9PLAT</name>
<evidence type="ECO:0000256" key="1">
    <source>
        <dbReference type="SAM" id="MobiDB-lite"/>
    </source>
</evidence>
<feature type="region of interest" description="Disordered" evidence="1">
    <location>
        <begin position="551"/>
        <end position="575"/>
    </location>
</feature>
<comment type="caution">
    <text evidence="2">The sequence shown here is derived from an EMBL/GenBank/DDBJ whole genome shotgun (WGS) entry which is preliminary data.</text>
</comment>
<reference evidence="2 3" key="1">
    <citation type="submission" date="2024-11" db="EMBL/GenBank/DDBJ databases">
        <title>Adaptive evolution of stress response genes in parasites aligns with host niche diversity.</title>
        <authorList>
            <person name="Hahn C."/>
            <person name="Resl P."/>
        </authorList>
    </citation>
    <scope>NUCLEOTIDE SEQUENCE [LARGE SCALE GENOMIC DNA]</scope>
    <source>
        <strain evidence="2">EGGRZ-B1_66</strain>
        <tissue evidence="2">Body</tissue>
    </source>
</reference>
<evidence type="ECO:0000313" key="2">
    <source>
        <dbReference type="EMBL" id="KAL3316161.1"/>
    </source>
</evidence>
<sequence>MEILHSYIEEKTVTPISEEMVSDISFDSEGKIKSKVQTRAALQSTVSDVVYVGLTPSPAKVLGATITPDSMLEEVDGGFMIDESKNVNRLVTDQRSSAIAVGDLPATEPDVLKKEEEGEEEVIIPASYNEQIEIDTRETVPDEYWAELTNTISEDLGHDSNVDEDESIQEELIIPGTKENSVEPITEDSALQTASIMEQESIESLGYAPDAQLQIEMPTSKDSSELPSTGSSAETAIYNIHKKTENVIEEASSNIGEEHEDRERFARVIPEEEVAEGAGYASTITNVSGEIFADEGKEESIMNTGEITGVAENLVFEQKVEMQKEIEETATLKIEAEQKKEERATEIKENSAVTEQIEVGEQEKIECSKILVAISDSDISGEFENENGKRKLEDEEFSRIGNDEEIMNEIGIIEVKSAAPIETLEELNREEEFRATERRVENTEKEEGRKNNEVHGRLSITEEVKSIISVASTEQSQVEVLSEDVDAPVEATPEYTDVLKAEVHERLSDTEEMKSITSDAEQAKAEVLSEVVDSLVGATPEYTDVLEAEVHERHSDTEEMKSIPSDASAEQAQVEVLSRDVDAQVEATPDVREAEVHARLSDTKEVKLIPSDAFAEQAQAEVLSEDVDAPVGATPEYTDVLKAEVHERLIDTGEVESIPSD</sequence>